<evidence type="ECO:0000259" key="3">
    <source>
        <dbReference type="Pfam" id="PF25273"/>
    </source>
</evidence>
<evidence type="ECO:0008006" key="6">
    <source>
        <dbReference type="Google" id="ProtNLM"/>
    </source>
</evidence>
<evidence type="ECO:0000256" key="1">
    <source>
        <dbReference type="SAM" id="MobiDB-lite"/>
    </source>
</evidence>
<reference evidence="4" key="1">
    <citation type="submission" date="2022-08" db="UniProtKB">
        <authorList>
            <consortium name="EnsemblMetazoa"/>
        </authorList>
    </citation>
    <scope>IDENTIFICATION</scope>
    <source>
        <strain evidence="4">05x7-T-G4-1.051#20</strain>
    </source>
</reference>
<dbReference type="AlphaFoldDB" id="A0A8W8III6"/>
<dbReference type="GO" id="GO:0008146">
    <property type="term" value="F:sulfotransferase activity"/>
    <property type="evidence" value="ECO:0007669"/>
    <property type="project" value="InterPro"/>
</dbReference>
<dbReference type="Gene3D" id="3.40.50.300">
    <property type="entry name" value="P-loop containing nucleotide triphosphate hydrolases"/>
    <property type="match status" value="1"/>
</dbReference>
<proteinExistence type="predicted"/>
<sequence length="900" mass="103857">MEETDVYYLDYPVYEGVGLPKMATFFENAGKVIQNIQDLKLGPDAVLLATYPRAGTHWVYELTHMLLSRNTDYSTVSREAAYLEGFSDLGPLQSYNHIVSTHLPFQWLPKQHLETGGKIIYVIRNPKDSVVSLFELLYSSGYLREETFEDFLQYYLGKGLYNIRETILYTNDIPYFLVGVIGRSKNESITNINNRREVPQTNIDSYAEVEENDKIFIMSQSSRASEVPDEIICHQDEPFIDEITSLNDLYFGNHTEFVPLSSSEDEEEDSETTDISVGNYSDSTCNSDYQHEFEYRTVDQDEVNFVGVFKTKTCGCSKLYGSPCSTKIEFDHMLEYRQQCQEMSSEELDLTVKVQLAAHRKSSTYWPQSTSKKQKTKKRERVAQKYYFAGQQVCRDTFLFCHGIGKFKLNSIAASLDKDGLKPRIHGNTGKTPKHALSLTDVQRISQFLKEYTLKNGLPLPGRQPNYSTRGDKVLLLLPSDKTKSDIWELYNQAATMLNYRQVSLSEFKKVWLEQTPHILIMKPATDLCPKCQRYVHNISNAGNLSEEEKKSMLDEYTCHLDKAKQQREYYRERCLLSKELFQTHDLNQTERGQVCTMDMTQMYSFDFAQQIHYPHHAQEVGPLFFKTPRKCQAFGVCAEGAGEQVFYLVDEAEEVGKGANTVVSLLHHFFEHWGYGEKDAVLQMDNCAGQNKNNTMIRYGMWRIMTGRHRSIEFSLMEAGHTKFSPDWHFGLWKMKWRHSTAETLDEVAESVRRSSRNGHNIPQLINDAERPVSFYDWTSFFEAFFKKLPSISKFHHFRMSEESPGVVFVKAYRSSAEKPINILKKGQQLPNVDTLPSVITPKGLDAARQWYLYDEIRPFCRDTSDSLQSCPKPVCPKPRVKIDPEKRKCPKQFASPEM</sequence>
<protein>
    <recommendedName>
        <fullName evidence="6">Sulfotransferase domain-containing protein</fullName>
    </recommendedName>
</protein>
<feature type="domain" description="Sulfotransferase" evidence="2">
    <location>
        <begin position="43"/>
        <end position="160"/>
    </location>
</feature>
<keyword evidence="5" id="KW-1185">Reference proteome</keyword>
<dbReference type="InterPro" id="IPR027417">
    <property type="entry name" value="P-loop_NTPase"/>
</dbReference>
<feature type="region of interest" description="Disordered" evidence="1">
    <location>
        <begin position="260"/>
        <end position="281"/>
    </location>
</feature>
<dbReference type="SUPFAM" id="SSF52540">
    <property type="entry name" value="P-loop containing nucleoside triphosphate hydrolases"/>
    <property type="match status" value="1"/>
</dbReference>
<feature type="domain" description="DUF7869" evidence="3">
    <location>
        <begin position="632"/>
        <end position="817"/>
    </location>
</feature>
<feature type="compositionally biased region" description="Acidic residues" evidence="1">
    <location>
        <begin position="263"/>
        <end position="272"/>
    </location>
</feature>
<evidence type="ECO:0000313" key="4">
    <source>
        <dbReference type="EnsemblMetazoa" id="G14457.2:cds"/>
    </source>
</evidence>
<dbReference type="PANTHER" id="PTHR34415">
    <property type="entry name" value="INTEGRASE CATALYTIC DOMAIN-CONTAINING PROTEIN"/>
    <property type="match status" value="1"/>
</dbReference>
<name>A0A8W8III6_MAGGI</name>
<evidence type="ECO:0000313" key="5">
    <source>
        <dbReference type="Proteomes" id="UP000005408"/>
    </source>
</evidence>
<dbReference type="EnsemblMetazoa" id="G14457.2">
    <property type="protein sequence ID" value="G14457.2:cds"/>
    <property type="gene ID" value="G14457"/>
</dbReference>
<dbReference type="Pfam" id="PF25273">
    <property type="entry name" value="DUF7869"/>
    <property type="match status" value="1"/>
</dbReference>
<dbReference type="Proteomes" id="UP000005408">
    <property type="component" value="Unassembled WGS sequence"/>
</dbReference>
<dbReference type="InterPro" id="IPR057191">
    <property type="entry name" value="DUF7869"/>
</dbReference>
<dbReference type="InterPro" id="IPR000863">
    <property type="entry name" value="Sulfotransferase_dom"/>
</dbReference>
<dbReference type="Pfam" id="PF00685">
    <property type="entry name" value="Sulfotransfer_1"/>
    <property type="match status" value="1"/>
</dbReference>
<accession>A0A8W8III6</accession>
<organism evidence="4 5">
    <name type="scientific">Magallana gigas</name>
    <name type="common">Pacific oyster</name>
    <name type="synonym">Crassostrea gigas</name>
    <dbReference type="NCBI Taxonomy" id="29159"/>
    <lineage>
        <taxon>Eukaryota</taxon>
        <taxon>Metazoa</taxon>
        <taxon>Spiralia</taxon>
        <taxon>Lophotrochozoa</taxon>
        <taxon>Mollusca</taxon>
        <taxon>Bivalvia</taxon>
        <taxon>Autobranchia</taxon>
        <taxon>Pteriomorphia</taxon>
        <taxon>Ostreida</taxon>
        <taxon>Ostreoidea</taxon>
        <taxon>Ostreidae</taxon>
        <taxon>Magallana</taxon>
    </lineage>
</organism>
<evidence type="ECO:0000259" key="2">
    <source>
        <dbReference type="Pfam" id="PF00685"/>
    </source>
</evidence>
<dbReference type="PANTHER" id="PTHR34415:SF1">
    <property type="entry name" value="INTEGRASE CATALYTIC DOMAIN-CONTAINING PROTEIN"/>
    <property type="match status" value="1"/>
</dbReference>